<accession>A0A9Q3EQI6</accession>
<feature type="region of interest" description="Disordered" evidence="1">
    <location>
        <begin position="1"/>
        <end position="76"/>
    </location>
</feature>
<name>A0A9Q3EQI6_9BASI</name>
<evidence type="ECO:0000256" key="1">
    <source>
        <dbReference type="SAM" id="MobiDB-lite"/>
    </source>
</evidence>
<gene>
    <name evidence="2" type="ORF">O181_063927</name>
</gene>
<evidence type="ECO:0000313" key="3">
    <source>
        <dbReference type="Proteomes" id="UP000765509"/>
    </source>
</evidence>
<sequence length="271" mass="30739">MEEKQPSTTQTSAKDSPSGQHQQFQREKAATNSKQGQREGTSPKTLQPGLQNPKDSTGCHGKCISDGQNHDGITEEGGSQIKIPEMISDIFDSIPELYDAINDVKKHLSDKNETICNNIKTNNLSLCQINETLMCFEKVLRTIKNSNNDNSSSNKINEQSAIIKELTDKYSKFNIDDIIETRIKQAINIIKTDNKKILEHISNSLTEVKTYTIALKKCFDASQEEISKLSMKLNQVTADYTRQTELWQELTHKEDMYKIEVINLIQAFQHE</sequence>
<feature type="compositionally biased region" description="Polar residues" evidence="1">
    <location>
        <begin position="30"/>
        <end position="55"/>
    </location>
</feature>
<organism evidence="2 3">
    <name type="scientific">Austropuccinia psidii MF-1</name>
    <dbReference type="NCBI Taxonomy" id="1389203"/>
    <lineage>
        <taxon>Eukaryota</taxon>
        <taxon>Fungi</taxon>
        <taxon>Dikarya</taxon>
        <taxon>Basidiomycota</taxon>
        <taxon>Pucciniomycotina</taxon>
        <taxon>Pucciniomycetes</taxon>
        <taxon>Pucciniales</taxon>
        <taxon>Sphaerophragmiaceae</taxon>
        <taxon>Austropuccinia</taxon>
    </lineage>
</organism>
<protein>
    <submittedName>
        <fullName evidence="2">Uncharacterized protein</fullName>
    </submittedName>
</protein>
<comment type="caution">
    <text evidence="2">The sequence shown here is derived from an EMBL/GenBank/DDBJ whole genome shotgun (WGS) entry which is preliminary data.</text>
</comment>
<evidence type="ECO:0000313" key="2">
    <source>
        <dbReference type="EMBL" id="MBW0524212.1"/>
    </source>
</evidence>
<proteinExistence type="predicted"/>
<reference evidence="2" key="1">
    <citation type="submission" date="2021-03" db="EMBL/GenBank/DDBJ databases">
        <title>Draft genome sequence of rust myrtle Austropuccinia psidii MF-1, a brazilian biotype.</title>
        <authorList>
            <person name="Quecine M.C."/>
            <person name="Pachon D.M.R."/>
            <person name="Bonatelli M.L."/>
            <person name="Correr F.H."/>
            <person name="Franceschini L.M."/>
            <person name="Leite T.F."/>
            <person name="Margarido G.R.A."/>
            <person name="Almeida C.A."/>
            <person name="Ferrarezi J.A."/>
            <person name="Labate C.A."/>
        </authorList>
    </citation>
    <scope>NUCLEOTIDE SEQUENCE</scope>
    <source>
        <strain evidence="2">MF-1</strain>
    </source>
</reference>
<dbReference type="AlphaFoldDB" id="A0A9Q3EQI6"/>
<dbReference type="EMBL" id="AVOT02030883">
    <property type="protein sequence ID" value="MBW0524212.1"/>
    <property type="molecule type" value="Genomic_DNA"/>
</dbReference>
<dbReference type="Proteomes" id="UP000765509">
    <property type="component" value="Unassembled WGS sequence"/>
</dbReference>
<keyword evidence="3" id="KW-1185">Reference proteome</keyword>
<feature type="compositionally biased region" description="Polar residues" evidence="1">
    <location>
        <begin position="1"/>
        <end position="23"/>
    </location>
</feature>